<name>A0ABN6X743_9MICO</name>
<accession>A0ABN6X743</accession>
<dbReference type="EMBL" id="AP027728">
    <property type="protein sequence ID" value="BDZ40437.1"/>
    <property type="molecule type" value="Genomic_DNA"/>
</dbReference>
<protein>
    <submittedName>
        <fullName evidence="2">Uncharacterized protein</fullName>
    </submittedName>
</protein>
<feature type="compositionally biased region" description="Basic and acidic residues" evidence="1">
    <location>
        <begin position="31"/>
        <end position="41"/>
    </location>
</feature>
<evidence type="ECO:0000313" key="2">
    <source>
        <dbReference type="EMBL" id="BDZ40437.1"/>
    </source>
</evidence>
<gene>
    <name evidence="2" type="ORF">GCM10025863_30510</name>
</gene>
<evidence type="ECO:0000313" key="3">
    <source>
        <dbReference type="Proteomes" id="UP001321543"/>
    </source>
</evidence>
<feature type="region of interest" description="Disordered" evidence="1">
    <location>
        <begin position="1"/>
        <end position="41"/>
    </location>
</feature>
<reference evidence="3" key="1">
    <citation type="journal article" date="2019" name="Int. J. Syst. Evol. Microbiol.">
        <title>The Global Catalogue of Microorganisms (GCM) 10K type strain sequencing project: providing services to taxonomists for standard genome sequencing and annotation.</title>
        <authorList>
            <consortium name="The Broad Institute Genomics Platform"/>
            <consortium name="The Broad Institute Genome Sequencing Center for Infectious Disease"/>
            <person name="Wu L."/>
            <person name="Ma J."/>
        </authorList>
    </citation>
    <scope>NUCLEOTIDE SEQUENCE [LARGE SCALE GENOMIC DNA]</scope>
    <source>
        <strain evidence="3">NBRC 106310</strain>
    </source>
</reference>
<dbReference type="Proteomes" id="UP001321543">
    <property type="component" value="Chromosome"/>
</dbReference>
<keyword evidence="3" id="KW-1185">Reference proteome</keyword>
<proteinExistence type="predicted"/>
<feature type="compositionally biased region" description="Polar residues" evidence="1">
    <location>
        <begin position="1"/>
        <end position="20"/>
    </location>
</feature>
<sequence>MMTGSDVETTVPESTATNMPTMRPEIAVKTSRAERTASVEDGAMEVKRGMLLNREMVDLRQRYTIS</sequence>
<organism evidence="2 3">
    <name type="scientific">Microbacterium suwonense</name>
    <dbReference type="NCBI Taxonomy" id="683047"/>
    <lineage>
        <taxon>Bacteria</taxon>
        <taxon>Bacillati</taxon>
        <taxon>Actinomycetota</taxon>
        <taxon>Actinomycetes</taxon>
        <taxon>Micrococcales</taxon>
        <taxon>Microbacteriaceae</taxon>
        <taxon>Microbacterium</taxon>
    </lineage>
</organism>
<evidence type="ECO:0000256" key="1">
    <source>
        <dbReference type="SAM" id="MobiDB-lite"/>
    </source>
</evidence>